<organism evidence="2 3">
    <name type="scientific">Portunus trituberculatus</name>
    <name type="common">Swimming crab</name>
    <name type="synonym">Neptunus trituberculatus</name>
    <dbReference type="NCBI Taxonomy" id="210409"/>
    <lineage>
        <taxon>Eukaryota</taxon>
        <taxon>Metazoa</taxon>
        <taxon>Ecdysozoa</taxon>
        <taxon>Arthropoda</taxon>
        <taxon>Crustacea</taxon>
        <taxon>Multicrustacea</taxon>
        <taxon>Malacostraca</taxon>
        <taxon>Eumalacostraca</taxon>
        <taxon>Eucarida</taxon>
        <taxon>Decapoda</taxon>
        <taxon>Pleocyemata</taxon>
        <taxon>Brachyura</taxon>
        <taxon>Eubrachyura</taxon>
        <taxon>Portunoidea</taxon>
        <taxon>Portunidae</taxon>
        <taxon>Portuninae</taxon>
        <taxon>Portunus</taxon>
    </lineage>
</organism>
<keyword evidence="1" id="KW-0472">Membrane</keyword>
<proteinExistence type="predicted"/>
<dbReference type="EMBL" id="VSRR010000152">
    <property type="protein sequence ID" value="MPC11239.1"/>
    <property type="molecule type" value="Genomic_DNA"/>
</dbReference>
<comment type="caution">
    <text evidence="2">The sequence shown here is derived from an EMBL/GenBank/DDBJ whole genome shotgun (WGS) entry which is preliminary data.</text>
</comment>
<keyword evidence="1" id="KW-1133">Transmembrane helix</keyword>
<feature type="transmembrane region" description="Helical" evidence="1">
    <location>
        <begin position="94"/>
        <end position="118"/>
    </location>
</feature>
<gene>
    <name evidence="2" type="ORF">E2C01_003901</name>
</gene>
<sequence>MQSPQSMACFFDTETTALMIQDLHQRGPGSESHGSKGYVRALASSPPPPSLTLTFSSSSSVRVSCLINSIIGPLEVKDDGRPSSPPSWDAVVELVVVVVQVTVAGRVVVVVLVVVVVVHMVMPL</sequence>
<keyword evidence="3" id="KW-1185">Reference proteome</keyword>
<keyword evidence="1" id="KW-0812">Transmembrane</keyword>
<evidence type="ECO:0000313" key="3">
    <source>
        <dbReference type="Proteomes" id="UP000324222"/>
    </source>
</evidence>
<evidence type="ECO:0000256" key="1">
    <source>
        <dbReference type="SAM" id="Phobius"/>
    </source>
</evidence>
<reference evidence="2 3" key="1">
    <citation type="submission" date="2019-05" db="EMBL/GenBank/DDBJ databases">
        <title>Another draft genome of Portunus trituberculatus and its Hox gene families provides insights of decapod evolution.</title>
        <authorList>
            <person name="Jeong J.-H."/>
            <person name="Song I."/>
            <person name="Kim S."/>
            <person name="Choi T."/>
            <person name="Kim D."/>
            <person name="Ryu S."/>
            <person name="Kim W."/>
        </authorList>
    </citation>
    <scope>NUCLEOTIDE SEQUENCE [LARGE SCALE GENOMIC DNA]</scope>
    <source>
        <tissue evidence="2">Muscle</tissue>
    </source>
</reference>
<accession>A0A5B7CP68</accession>
<protein>
    <submittedName>
        <fullName evidence="2">Uncharacterized protein</fullName>
    </submittedName>
</protein>
<dbReference type="Proteomes" id="UP000324222">
    <property type="component" value="Unassembled WGS sequence"/>
</dbReference>
<evidence type="ECO:0000313" key="2">
    <source>
        <dbReference type="EMBL" id="MPC11239.1"/>
    </source>
</evidence>
<dbReference type="AlphaFoldDB" id="A0A5B7CP68"/>
<name>A0A5B7CP68_PORTR</name>